<proteinExistence type="predicted"/>
<dbReference type="EMBL" id="FBWC01000041">
    <property type="protein sequence ID" value="CUX67233.1"/>
    <property type="molecule type" value="Genomic_DNA"/>
</dbReference>
<reference evidence="1 2" key="1">
    <citation type="submission" date="2016-01" db="EMBL/GenBank/DDBJ databases">
        <authorList>
            <person name="Oliw E.H."/>
        </authorList>
    </citation>
    <scope>NUCLEOTIDE SEQUENCE [LARGE SCALE GENOMIC DNA]</scope>
    <source>
        <strain evidence="1 2">Kerr 14</strain>
    </source>
</reference>
<protein>
    <submittedName>
        <fullName evidence="1">Uncharacterized protein</fullName>
    </submittedName>
</protein>
<name>A0A1S7SDH0_AGRTU</name>
<evidence type="ECO:0000313" key="1">
    <source>
        <dbReference type="EMBL" id="CUX67233.1"/>
    </source>
</evidence>
<dbReference type="AlphaFoldDB" id="A0A1S7SDH0"/>
<dbReference type="Proteomes" id="UP000191897">
    <property type="component" value="Unassembled WGS sequence"/>
</dbReference>
<organism evidence="1 2">
    <name type="scientific">Agrobacterium tumefaciens str. Kerr 14</name>
    <dbReference type="NCBI Taxonomy" id="1183424"/>
    <lineage>
        <taxon>Bacteria</taxon>
        <taxon>Pseudomonadati</taxon>
        <taxon>Pseudomonadota</taxon>
        <taxon>Alphaproteobacteria</taxon>
        <taxon>Hyphomicrobiales</taxon>
        <taxon>Rhizobiaceae</taxon>
        <taxon>Rhizobium/Agrobacterium group</taxon>
        <taxon>Agrobacterium</taxon>
        <taxon>Agrobacterium tumefaciens complex</taxon>
    </lineage>
</organism>
<evidence type="ECO:0000313" key="2">
    <source>
        <dbReference type="Proteomes" id="UP000191897"/>
    </source>
</evidence>
<gene>
    <name evidence="1" type="ORF">AGR4C_pb20083</name>
</gene>
<sequence length="91" mass="9970">MLPTGLEPVSANSITLGMEYIPGPRTLSEHPDHFLKCQEAFRQLAEQAMMAGWEETEVAGALVDIADCHMLSLASNLETKRMLDQAIKGGR</sequence>
<accession>A0A1S7SDH0</accession>